<dbReference type="Pfam" id="PF13748">
    <property type="entry name" value="ABC_membrane_3"/>
    <property type="match status" value="1"/>
</dbReference>
<evidence type="ECO:0000256" key="3">
    <source>
        <dbReference type="ARBA" id="ARBA00022989"/>
    </source>
</evidence>
<evidence type="ECO:0000256" key="4">
    <source>
        <dbReference type="ARBA" id="ARBA00023136"/>
    </source>
</evidence>
<evidence type="ECO:0000256" key="2">
    <source>
        <dbReference type="ARBA" id="ARBA00022692"/>
    </source>
</evidence>
<dbReference type="GO" id="GO:0005524">
    <property type="term" value="F:ATP binding"/>
    <property type="evidence" value="ECO:0007669"/>
    <property type="project" value="InterPro"/>
</dbReference>
<feature type="transmembrane region" description="Helical" evidence="5">
    <location>
        <begin position="193"/>
        <end position="212"/>
    </location>
</feature>
<comment type="caution">
    <text evidence="7">The sequence shown here is derived from an EMBL/GenBank/DDBJ whole genome shotgun (WGS) entry which is preliminary data.</text>
</comment>
<evidence type="ECO:0000256" key="1">
    <source>
        <dbReference type="ARBA" id="ARBA00004651"/>
    </source>
</evidence>
<sequence length="337" mass="36883">MDGACILSDRSKIIEQSLNINRYHTCGALMSVVTPSVIVDPTQKIGQQSAGQTLKAIARAYPGKLFVTLSLVALENALLLAYPLFAGFAVDSILRGDTTHALIYALVVLGFWVVGAARRAVDTRTFTRIYADLAVPVILNQRLQQQNTSTAAARVVLAREFVDFFEKHVPTIATALVSIVGAAVMLLVIEPWIGLACLGALLLCVTLLPRFARRNQQLHERLNDRLEKEIGLVAKVGAASLQRHYRLLSRLRIWLSDREAAAYLFLGAVAAILFVIAISQLALSPEVKAGHVYAVMTYLWTFVSSVDEAPTMVDQLARLRDIGKRVDPGLGEPTEPR</sequence>
<feature type="transmembrane region" description="Helical" evidence="5">
    <location>
        <begin position="65"/>
        <end position="89"/>
    </location>
</feature>
<name>A0A9Q6IDB8_9PSED</name>
<organism evidence="7 8">
    <name type="scientific">Pseudomonas protegens</name>
    <dbReference type="NCBI Taxonomy" id="380021"/>
    <lineage>
        <taxon>Bacteria</taxon>
        <taxon>Pseudomonadati</taxon>
        <taxon>Pseudomonadota</taxon>
        <taxon>Gammaproteobacteria</taxon>
        <taxon>Pseudomonadales</taxon>
        <taxon>Pseudomonadaceae</taxon>
        <taxon>Pseudomonas</taxon>
    </lineage>
</organism>
<accession>A0A9Q6IDB8</accession>
<gene>
    <name evidence="7" type="ORF">DMX08_21760</name>
</gene>
<dbReference type="AlphaFoldDB" id="A0A9Q6IDB8"/>
<keyword evidence="4 5" id="KW-0472">Membrane</keyword>
<proteinExistence type="predicted"/>
<evidence type="ECO:0000259" key="6">
    <source>
        <dbReference type="PROSITE" id="PS50929"/>
    </source>
</evidence>
<keyword evidence="3 5" id="KW-1133">Transmembrane helix</keyword>
<comment type="subcellular location">
    <subcellularLocation>
        <location evidence="1">Cell membrane</location>
        <topology evidence="1">Multi-pass membrane protein</topology>
    </subcellularLocation>
</comment>
<evidence type="ECO:0000313" key="8">
    <source>
        <dbReference type="Proteomes" id="UP000248188"/>
    </source>
</evidence>
<dbReference type="Proteomes" id="UP000248188">
    <property type="component" value="Unassembled WGS sequence"/>
</dbReference>
<dbReference type="GO" id="GO:0140359">
    <property type="term" value="F:ABC-type transporter activity"/>
    <property type="evidence" value="ECO:0007669"/>
    <property type="project" value="InterPro"/>
</dbReference>
<keyword evidence="2 5" id="KW-0812">Transmembrane</keyword>
<dbReference type="PROSITE" id="PS50929">
    <property type="entry name" value="ABC_TM1F"/>
    <property type="match status" value="1"/>
</dbReference>
<feature type="transmembrane region" description="Helical" evidence="5">
    <location>
        <begin position="260"/>
        <end position="283"/>
    </location>
</feature>
<dbReference type="InterPro" id="IPR036640">
    <property type="entry name" value="ABC1_TM_sf"/>
</dbReference>
<dbReference type="OrthoDB" id="262142at2"/>
<feature type="transmembrane region" description="Helical" evidence="5">
    <location>
        <begin position="169"/>
        <end position="187"/>
    </location>
</feature>
<dbReference type="EMBL" id="QJRN01000014">
    <property type="protein sequence ID" value="PYC32835.1"/>
    <property type="molecule type" value="Genomic_DNA"/>
</dbReference>
<evidence type="ECO:0000313" key="7">
    <source>
        <dbReference type="EMBL" id="PYC32835.1"/>
    </source>
</evidence>
<reference evidence="7 8" key="1">
    <citation type="submission" date="2018-06" db="EMBL/GenBank/DDBJ databases">
        <title>Pseudomonas diversity within urban Lake Michigan freshwaters.</title>
        <authorList>
            <person name="Batrich M."/>
            <person name="Hatzopoulos T."/>
            <person name="Putonti C."/>
        </authorList>
    </citation>
    <scope>NUCLEOTIDE SEQUENCE [LARGE SCALE GENOMIC DNA]</scope>
    <source>
        <strain evidence="7 8">MB-090624</strain>
    </source>
</reference>
<dbReference type="GO" id="GO:0005886">
    <property type="term" value="C:plasma membrane"/>
    <property type="evidence" value="ECO:0007669"/>
    <property type="project" value="UniProtKB-SubCell"/>
</dbReference>
<feature type="transmembrane region" description="Helical" evidence="5">
    <location>
        <begin position="101"/>
        <end position="121"/>
    </location>
</feature>
<dbReference type="SUPFAM" id="SSF90123">
    <property type="entry name" value="ABC transporter transmembrane region"/>
    <property type="match status" value="1"/>
</dbReference>
<evidence type="ECO:0000256" key="5">
    <source>
        <dbReference type="SAM" id="Phobius"/>
    </source>
</evidence>
<dbReference type="InterPro" id="IPR011527">
    <property type="entry name" value="ABC1_TM_dom"/>
</dbReference>
<dbReference type="Gene3D" id="1.20.1560.10">
    <property type="entry name" value="ABC transporter type 1, transmembrane domain"/>
    <property type="match status" value="1"/>
</dbReference>
<feature type="domain" description="ABC transmembrane type-1" evidence="6">
    <location>
        <begin position="66"/>
        <end position="228"/>
    </location>
</feature>
<protein>
    <recommendedName>
        <fullName evidence="6">ABC transmembrane type-1 domain-containing protein</fullName>
    </recommendedName>
</protein>